<gene>
    <name evidence="15" type="ORF">V5799_010549</name>
</gene>
<dbReference type="GO" id="GO:0005886">
    <property type="term" value="C:plasma membrane"/>
    <property type="evidence" value="ECO:0007669"/>
    <property type="project" value="UniProtKB-ARBA"/>
</dbReference>
<dbReference type="Gene3D" id="3.40.390.10">
    <property type="entry name" value="Collagenase (Catalytic Domain)"/>
    <property type="match status" value="1"/>
</dbReference>
<comment type="subcellular location">
    <subcellularLocation>
        <location evidence="1">Membrane</location>
        <topology evidence="1">Single-pass type I membrane protein</topology>
    </subcellularLocation>
</comment>
<dbReference type="FunFam" id="4.10.70.10:FF:000001">
    <property type="entry name" value="Disintegrin and metalloproteinase domain-containing protein 22"/>
    <property type="match status" value="1"/>
</dbReference>
<dbReference type="Gene3D" id="4.10.70.10">
    <property type="entry name" value="Disintegrin domain"/>
    <property type="match status" value="1"/>
</dbReference>
<feature type="transmembrane region" description="Helical" evidence="10">
    <location>
        <begin position="836"/>
        <end position="858"/>
    </location>
</feature>
<dbReference type="SMART" id="SM00608">
    <property type="entry name" value="ACR"/>
    <property type="match status" value="1"/>
</dbReference>
<feature type="domain" description="EGF-like" evidence="12">
    <location>
        <begin position="742"/>
        <end position="779"/>
    </location>
</feature>
<dbReference type="Pfam" id="PF07974">
    <property type="entry name" value="EGF_2"/>
    <property type="match status" value="1"/>
</dbReference>
<dbReference type="InterPro" id="IPR018358">
    <property type="entry name" value="Disintegrin_CS"/>
</dbReference>
<evidence type="ECO:0000313" key="16">
    <source>
        <dbReference type="Proteomes" id="UP001321473"/>
    </source>
</evidence>
<keyword evidence="7" id="KW-0245">EGF-like domain</keyword>
<reference evidence="15 16" key="1">
    <citation type="journal article" date="2023" name="Arcadia Sci">
        <title>De novo assembly of a long-read Amblyomma americanum tick genome.</title>
        <authorList>
            <person name="Chou S."/>
            <person name="Poskanzer K.E."/>
            <person name="Rollins M."/>
            <person name="Thuy-Boun P.S."/>
        </authorList>
    </citation>
    <scope>NUCLEOTIDE SEQUENCE [LARGE SCALE GENOMIC DNA]</scope>
    <source>
        <strain evidence="15">F_SG_1</strain>
        <tissue evidence="15">Salivary glands</tissue>
    </source>
</reference>
<evidence type="ECO:0000313" key="15">
    <source>
        <dbReference type="EMBL" id="KAK8774919.1"/>
    </source>
</evidence>
<keyword evidence="8" id="KW-0479">Metal-binding</keyword>
<feature type="compositionally biased region" description="Basic and acidic residues" evidence="9">
    <location>
        <begin position="1019"/>
        <end position="1029"/>
    </location>
</feature>
<dbReference type="PROSITE" id="PS50026">
    <property type="entry name" value="EGF_3"/>
    <property type="match status" value="1"/>
</dbReference>
<keyword evidence="16" id="KW-1185">Reference proteome</keyword>
<feature type="compositionally biased region" description="Acidic residues" evidence="9">
    <location>
        <begin position="1074"/>
        <end position="1085"/>
    </location>
</feature>
<comment type="caution">
    <text evidence="15">The sequence shown here is derived from an EMBL/GenBank/DDBJ whole genome shotgun (WGS) entry which is preliminary data.</text>
</comment>
<organism evidence="15 16">
    <name type="scientific">Amblyomma americanum</name>
    <name type="common">Lone star tick</name>
    <dbReference type="NCBI Taxonomy" id="6943"/>
    <lineage>
        <taxon>Eukaryota</taxon>
        <taxon>Metazoa</taxon>
        <taxon>Ecdysozoa</taxon>
        <taxon>Arthropoda</taxon>
        <taxon>Chelicerata</taxon>
        <taxon>Arachnida</taxon>
        <taxon>Acari</taxon>
        <taxon>Parasitiformes</taxon>
        <taxon>Ixodida</taxon>
        <taxon>Ixodoidea</taxon>
        <taxon>Ixodidae</taxon>
        <taxon>Amblyomminae</taxon>
        <taxon>Amblyomma</taxon>
    </lineage>
</organism>
<dbReference type="PROSITE" id="PS00427">
    <property type="entry name" value="DISINTEGRIN_1"/>
    <property type="match status" value="1"/>
</dbReference>
<dbReference type="Pfam" id="PF00200">
    <property type="entry name" value="Disintegrin"/>
    <property type="match status" value="1"/>
</dbReference>
<dbReference type="Pfam" id="PF08516">
    <property type="entry name" value="ADAM_CR"/>
    <property type="match status" value="1"/>
</dbReference>
<feature type="compositionally biased region" description="Basic and acidic residues" evidence="9">
    <location>
        <begin position="888"/>
        <end position="897"/>
    </location>
</feature>
<feature type="compositionally biased region" description="Basic and acidic residues" evidence="9">
    <location>
        <begin position="1044"/>
        <end position="1055"/>
    </location>
</feature>
<dbReference type="AlphaFoldDB" id="A0AAQ4EJC3"/>
<feature type="disulfide bond" evidence="7">
    <location>
        <begin position="769"/>
        <end position="778"/>
    </location>
</feature>
<accession>A0AAQ4EJC3</accession>
<evidence type="ECO:0000256" key="6">
    <source>
        <dbReference type="PROSITE-ProRule" id="PRU00068"/>
    </source>
</evidence>
<dbReference type="InterPro" id="IPR013111">
    <property type="entry name" value="EGF_extracell"/>
</dbReference>
<evidence type="ECO:0000256" key="9">
    <source>
        <dbReference type="SAM" id="MobiDB-lite"/>
    </source>
</evidence>
<evidence type="ECO:0000256" key="3">
    <source>
        <dbReference type="ARBA" id="ARBA00022989"/>
    </source>
</evidence>
<comment type="caution">
    <text evidence="7">Lacks conserved residue(s) required for the propagation of feature annotation.</text>
</comment>
<dbReference type="InterPro" id="IPR000742">
    <property type="entry name" value="EGF"/>
</dbReference>
<feature type="disulfide bond" evidence="6">
    <location>
        <begin position="553"/>
        <end position="573"/>
    </location>
</feature>
<proteinExistence type="predicted"/>
<dbReference type="PANTHER" id="PTHR11905">
    <property type="entry name" value="ADAM A DISINTEGRIN AND METALLOPROTEASE DOMAIN"/>
    <property type="match status" value="1"/>
</dbReference>
<dbReference type="PROSITE" id="PS00022">
    <property type="entry name" value="EGF_1"/>
    <property type="match status" value="1"/>
</dbReference>
<evidence type="ECO:0000256" key="7">
    <source>
        <dbReference type="PROSITE-ProRule" id="PRU00076"/>
    </source>
</evidence>
<dbReference type="Gene3D" id="2.10.25.10">
    <property type="entry name" value="Laminin"/>
    <property type="match status" value="1"/>
</dbReference>
<feature type="binding site" evidence="8">
    <location>
        <position position="393"/>
    </location>
    <ligand>
        <name>Zn(2+)</name>
        <dbReference type="ChEBI" id="CHEBI:29105"/>
        <note>catalytic</note>
    </ligand>
</feature>
<dbReference type="GO" id="GO:0004222">
    <property type="term" value="F:metalloendopeptidase activity"/>
    <property type="evidence" value="ECO:0007669"/>
    <property type="project" value="InterPro"/>
</dbReference>
<feature type="signal peptide" evidence="11">
    <location>
        <begin position="1"/>
        <end position="25"/>
    </location>
</feature>
<dbReference type="InterPro" id="IPR002870">
    <property type="entry name" value="Peptidase_M12B_N"/>
</dbReference>
<evidence type="ECO:0000259" key="12">
    <source>
        <dbReference type="PROSITE" id="PS50026"/>
    </source>
</evidence>
<keyword evidence="8" id="KW-0862">Zinc</keyword>
<feature type="domain" description="Disintegrin" evidence="13">
    <location>
        <begin position="493"/>
        <end position="581"/>
    </location>
</feature>
<dbReference type="SUPFAM" id="SSF57552">
    <property type="entry name" value="Blood coagulation inhibitor (disintegrin)"/>
    <property type="match status" value="1"/>
</dbReference>
<protein>
    <recommendedName>
        <fullName evidence="17">Disintegrin and metalloproteinase domain-containing protein 12</fullName>
    </recommendedName>
</protein>
<keyword evidence="2 10" id="KW-0812">Transmembrane</keyword>
<evidence type="ECO:0000256" key="8">
    <source>
        <dbReference type="PROSITE-ProRule" id="PRU00276"/>
    </source>
</evidence>
<feature type="region of interest" description="Disordered" evidence="9">
    <location>
        <begin position="785"/>
        <end position="826"/>
    </location>
</feature>
<dbReference type="PRINTS" id="PR00289">
    <property type="entry name" value="DISINTEGRIN"/>
</dbReference>
<dbReference type="EMBL" id="JARKHS020014828">
    <property type="protein sequence ID" value="KAK8774919.1"/>
    <property type="molecule type" value="Genomic_DNA"/>
</dbReference>
<dbReference type="SMART" id="SM00050">
    <property type="entry name" value="DISIN"/>
    <property type="match status" value="1"/>
</dbReference>
<dbReference type="Pfam" id="PF01421">
    <property type="entry name" value="Reprolysin"/>
    <property type="match status" value="1"/>
</dbReference>
<feature type="compositionally biased region" description="Low complexity" evidence="9">
    <location>
        <begin position="1112"/>
        <end position="1136"/>
    </location>
</feature>
<dbReference type="FunFam" id="3.40.390.10:FF:000002">
    <property type="entry name" value="Disintegrin and metalloproteinase domain-containing protein 22"/>
    <property type="match status" value="1"/>
</dbReference>
<keyword evidence="3 10" id="KW-1133">Transmembrane helix</keyword>
<dbReference type="GO" id="GO:0046872">
    <property type="term" value="F:metal ion binding"/>
    <property type="evidence" value="ECO:0007669"/>
    <property type="project" value="UniProtKB-KW"/>
</dbReference>
<dbReference type="PROSITE" id="PS50214">
    <property type="entry name" value="DISINTEGRIN_2"/>
    <property type="match status" value="1"/>
</dbReference>
<dbReference type="SUPFAM" id="SSF55486">
    <property type="entry name" value="Metalloproteases ('zincins'), catalytic domain"/>
    <property type="match status" value="1"/>
</dbReference>
<dbReference type="CDD" id="cd04269">
    <property type="entry name" value="ZnMc_adamalysin_II_like"/>
    <property type="match status" value="1"/>
</dbReference>
<evidence type="ECO:0000256" key="2">
    <source>
        <dbReference type="ARBA" id="ARBA00022692"/>
    </source>
</evidence>
<keyword evidence="5 7" id="KW-1015">Disulfide bond</keyword>
<dbReference type="InterPro" id="IPR001762">
    <property type="entry name" value="Disintegrin_dom"/>
</dbReference>
<feature type="compositionally biased region" description="Low complexity" evidence="9">
    <location>
        <begin position="808"/>
        <end position="823"/>
    </location>
</feature>
<feature type="compositionally biased region" description="Gly residues" evidence="9">
    <location>
        <begin position="1086"/>
        <end position="1096"/>
    </location>
</feature>
<sequence length="1166" mass="128033">MRAPGELLLLLLALWLHAAPPPLLAARHRREADSAFDELPDNNRLLVVDRLKRYPENERLIASIPSRIYEVIYPVQVRHHQKLGISTRDTTANKTNKHFHQTSLLIKAFHYKFRLELELNDYLLAPKMLQKHLHPDGIWQLSSQEVEHCYYHGTIKDYPGAVAAFRTCSGISGIIHIRNETFVIHPFYGGDLSRVHPHVIYKYFNVNKNPYICGNSRMHEWGFKHFRKTLPPPPRYKTRIQPRADKRDVREVYKFIELALVLDQAMFDARNSTRSEVVSDAIQIINCVDMYFRTVNTRVSIVYLETWATGDQVEHTNDIRQALLNFVDYSAKNLYKQAVDATHLLTGRHFPSREVGMAIPDTVCTAKAVGISQDTNVYEPHLVASTVTHMLGHNLGMSHDDGGNCQCQDSWGCIMAPGILGTNHIQPYHFSSCSLEEYINALRIGHGICLFNKPGQVLLDCGELQGPSSVPIHCTPLAPHGSTDEGVTKLEDFRSCGNGIKEQDEDCDCGTMEECAKADPCCDPITCKLRVEANCSAGPCCENCKLRAAGQLCRIPESECDIPEFCDGHSGECPPNIYKKAGQDCKKGSGFCYRGKCHTSDEQCEFIWGFGARRSDEKCFGEFNVQGSMSGNCGPDGRGGYIKCSREHMMCGTLQCQRGARAPIVLGMEKLYTRTIISIEGSEFECKLLCKQLSWSPKLCRVSTGSISGDIPDIGIVWDGTKCGATKICVNKSCLPVEHFRELGVCPSNNLALACSGHGVCSNVNTCYCDEGYLGPDCSQRANATEAPPLVPPGGAATPAAPLPPPVTTDASSRSNKSSRTTSYVGRKDALSTPSLVIVLVSVVGGVFIFFALLATCYRRSTMPKLEQAPGPKKGSARHKAPVAAPGAKKEHEDALPHHASTTLDSRIITFGSMPSYREDKLQELKRKEPDEVDETFMELSPKDLAKDGGWPPLAAAAAGGGDTLSEVERTLKSLNGYHEEILEALHSASSHASPGQDSRRDLPRPEPCMADPTAAEPIRIRNLEDLLRQLEPAGPLEPSGSERLSEPEADRHYLDGGSPYGLRYLLEDAYAQPDDDDDDEESEEAGGGGPYGGGASQPPVAGRQRSASEEALPLAFPASGALPSPPSEESGSLEETAAFRPPPMLLPGPPPRRTRPKKKFPEYKV</sequence>
<dbReference type="PROSITE" id="PS50215">
    <property type="entry name" value="ADAM_MEPRO"/>
    <property type="match status" value="1"/>
</dbReference>
<feature type="region of interest" description="Disordered" evidence="9">
    <location>
        <begin position="987"/>
        <end position="1166"/>
    </location>
</feature>
<evidence type="ECO:0008006" key="17">
    <source>
        <dbReference type="Google" id="ProtNLM"/>
    </source>
</evidence>
<evidence type="ECO:0000256" key="1">
    <source>
        <dbReference type="ARBA" id="ARBA00004479"/>
    </source>
</evidence>
<feature type="domain" description="Peptidase M12B" evidence="14">
    <location>
        <begin position="254"/>
        <end position="454"/>
    </location>
</feature>
<dbReference type="PROSITE" id="PS01186">
    <property type="entry name" value="EGF_2"/>
    <property type="match status" value="1"/>
</dbReference>
<dbReference type="PANTHER" id="PTHR11905:SF237">
    <property type="entry name" value="MIND-MELD, ISOFORM J"/>
    <property type="match status" value="1"/>
</dbReference>
<evidence type="ECO:0000256" key="11">
    <source>
        <dbReference type="SAM" id="SignalP"/>
    </source>
</evidence>
<keyword evidence="11" id="KW-0732">Signal</keyword>
<evidence type="ECO:0000256" key="4">
    <source>
        <dbReference type="ARBA" id="ARBA00023136"/>
    </source>
</evidence>
<feature type="region of interest" description="Disordered" evidence="9">
    <location>
        <begin position="865"/>
        <end position="901"/>
    </location>
</feature>
<dbReference type="InterPro" id="IPR001590">
    <property type="entry name" value="Peptidase_M12B"/>
</dbReference>
<feature type="binding site" evidence="8">
    <location>
        <position position="399"/>
    </location>
    <ligand>
        <name>Zn(2+)</name>
        <dbReference type="ChEBI" id="CHEBI:29105"/>
        <note>catalytic</note>
    </ligand>
</feature>
<evidence type="ECO:0000259" key="14">
    <source>
        <dbReference type="PROSITE" id="PS50215"/>
    </source>
</evidence>
<dbReference type="Pfam" id="PF01562">
    <property type="entry name" value="Pep_M12B_propep"/>
    <property type="match status" value="1"/>
</dbReference>
<feature type="chain" id="PRO_5043019316" description="Disintegrin and metalloproteinase domain-containing protein 12" evidence="11">
    <location>
        <begin position="26"/>
        <end position="1166"/>
    </location>
</feature>
<keyword evidence="4 10" id="KW-0472">Membrane</keyword>
<dbReference type="InterPro" id="IPR024079">
    <property type="entry name" value="MetalloPept_cat_dom_sf"/>
</dbReference>
<name>A0AAQ4EJC3_AMBAM</name>
<feature type="compositionally biased region" description="Pro residues" evidence="9">
    <location>
        <begin position="1141"/>
        <end position="1152"/>
    </location>
</feature>
<dbReference type="InterPro" id="IPR034027">
    <property type="entry name" value="Reprolysin_adamalysin"/>
</dbReference>
<evidence type="ECO:0000256" key="5">
    <source>
        <dbReference type="ARBA" id="ARBA00023157"/>
    </source>
</evidence>
<feature type="binding site" evidence="8">
    <location>
        <position position="389"/>
    </location>
    <ligand>
        <name>Zn(2+)</name>
        <dbReference type="ChEBI" id="CHEBI:29105"/>
        <note>catalytic</note>
    </ligand>
</feature>
<dbReference type="InterPro" id="IPR036436">
    <property type="entry name" value="Disintegrin_dom_sf"/>
</dbReference>
<dbReference type="Proteomes" id="UP001321473">
    <property type="component" value="Unassembled WGS sequence"/>
</dbReference>
<dbReference type="GO" id="GO:0006508">
    <property type="term" value="P:proteolysis"/>
    <property type="evidence" value="ECO:0007669"/>
    <property type="project" value="InterPro"/>
</dbReference>
<evidence type="ECO:0000256" key="10">
    <source>
        <dbReference type="SAM" id="Phobius"/>
    </source>
</evidence>
<evidence type="ECO:0000259" key="13">
    <source>
        <dbReference type="PROSITE" id="PS50214"/>
    </source>
</evidence>
<dbReference type="InterPro" id="IPR006586">
    <property type="entry name" value="ADAM_Cys-rich"/>
</dbReference>